<reference evidence="1 2" key="1">
    <citation type="submission" date="2019-04" db="EMBL/GenBank/DDBJ databases">
        <title>Chromosome genome assembly for Takifugu flavidus.</title>
        <authorList>
            <person name="Xiao S."/>
        </authorList>
    </citation>
    <scope>NUCLEOTIDE SEQUENCE [LARGE SCALE GENOMIC DNA]</scope>
    <source>
        <strain evidence="1">HTHZ2018</strain>
        <tissue evidence="1">Muscle</tissue>
    </source>
</reference>
<keyword evidence="2" id="KW-1185">Reference proteome</keyword>
<dbReference type="AlphaFoldDB" id="A0A5C6P0P0"/>
<proteinExistence type="predicted"/>
<gene>
    <name evidence="1" type="ORF">D4764_15G0007760</name>
</gene>
<evidence type="ECO:0008006" key="3">
    <source>
        <dbReference type="Google" id="ProtNLM"/>
    </source>
</evidence>
<accession>A0A5C6P0P0</accession>
<evidence type="ECO:0000313" key="2">
    <source>
        <dbReference type="Proteomes" id="UP000324091"/>
    </source>
</evidence>
<sequence>MENDFRTASKRFWTTIRCLRKGKQCTVNTVYSGDDVLLTSTRDVVDRWKEYFEDLLNPTNTPSSEEVWPGDLRIGSHISGAAEVVKKLLGGKAPGVDEIRPEFLKALDAVGQS</sequence>
<comment type="caution">
    <text evidence="1">The sequence shown here is derived from an EMBL/GenBank/DDBJ whole genome shotgun (WGS) entry which is preliminary data.</text>
</comment>
<protein>
    <recommendedName>
        <fullName evidence="3">Reverse transcriptase domain-containing protein</fullName>
    </recommendedName>
</protein>
<name>A0A5C6P0P0_9TELE</name>
<dbReference type="Proteomes" id="UP000324091">
    <property type="component" value="Chromosome 15"/>
</dbReference>
<dbReference type="EMBL" id="RHFK02000007">
    <property type="protein sequence ID" value="TWW73382.1"/>
    <property type="molecule type" value="Genomic_DNA"/>
</dbReference>
<organism evidence="1 2">
    <name type="scientific">Takifugu flavidus</name>
    <name type="common">sansaifugu</name>
    <dbReference type="NCBI Taxonomy" id="433684"/>
    <lineage>
        <taxon>Eukaryota</taxon>
        <taxon>Metazoa</taxon>
        <taxon>Chordata</taxon>
        <taxon>Craniata</taxon>
        <taxon>Vertebrata</taxon>
        <taxon>Euteleostomi</taxon>
        <taxon>Actinopterygii</taxon>
        <taxon>Neopterygii</taxon>
        <taxon>Teleostei</taxon>
        <taxon>Neoteleostei</taxon>
        <taxon>Acanthomorphata</taxon>
        <taxon>Eupercaria</taxon>
        <taxon>Tetraodontiformes</taxon>
        <taxon>Tetradontoidea</taxon>
        <taxon>Tetraodontidae</taxon>
        <taxon>Takifugu</taxon>
    </lineage>
</organism>
<evidence type="ECO:0000313" key="1">
    <source>
        <dbReference type="EMBL" id="TWW73382.1"/>
    </source>
</evidence>